<evidence type="ECO:0008006" key="5">
    <source>
        <dbReference type="Google" id="ProtNLM"/>
    </source>
</evidence>
<dbReference type="Pfam" id="PF21053">
    <property type="entry name" value="BFA1_C"/>
    <property type="match status" value="1"/>
</dbReference>
<dbReference type="SUPFAM" id="SSF50814">
    <property type="entry name" value="Lipocalins"/>
    <property type="match status" value="2"/>
</dbReference>
<gene>
    <name evidence="3" type="ORF">HPP92_015349</name>
</gene>
<name>A0A835QPY6_VANPL</name>
<comment type="caution">
    <text evidence="3">The sequence shown here is derived from an EMBL/GenBank/DDBJ whole genome shotgun (WGS) entry which is preliminary data.</text>
</comment>
<dbReference type="EMBL" id="JADCNM010000007">
    <property type="protein sequence ID" value="KAG0475663.1"/>
    <property type="molecule type" value="Genomic_DNA"/>
</dbReference>
<dbReference type="InterPro" id="IPR048378">
    <property type="entry name" value="BFA1-like_C"/>
</dbReference>
<feature type="domain" description="Biogenesis factor required for ATP synthase 1-like C-terminal" evidence="2">
    <location>
        <begin position="237"/>
        <end position="374"/>
    </location>
</feature>
<dbReference type="Proteomes" id="UP000639772">
    <property type="component" value="Chromosome 7"/>
</dbReference>
<reference evidence="3 4" key="1">
    <citation type="journal article" date="2020" name="Nat. Food">
        <title>A phased Vanilla planifolia genome enables genetic improvement of flavour and production.</title>
        <authorList>
            <person name="Hasing T."/>
            <person name="Tang H."/>
            <person name="Brym M."/>
            <person name="Khazi F."/>
            <person name="Huang T."/>
            <person name="Chambers A.H."/>
        </authorList>
    </citation>
    <scope>NUCLEOTIDE SEQUENCE [LARGE SCALE GENOMIC DNA]</scope>
    <source>
        <tissue evidence="3">Leaf</tissue>
    </source>
</reference>
<dbReference type="Pfam" id="PF12204">
    <property type="entry name" value="DUF3598_N"/>
    <property type="match status" value="1"/>
</dbReference>
<dbReference type="Gene3D" id="2.40.128.20">
    <property type="match status" value="2"/>
</dbReference>
<dbReference type="OrthoDB" id="1908268at2759"/>
<dbReference type="FunFam" id="2.40.128.20:FF:000013">
    <property type="entry name" value="OsWRKY4 family protein"/>
    <property type="match status" value="1"/>
</dbReference>
<evidence type="ECO:0000313" key="3">
    <source>
        <dbReference type="EMBL" id="KAG0475663.1"/>
    </source>
</evidence>
<proteinExistence type="predicted"/>
<protein>
    <recommendedName>
        <fullName evidence="5">DUF3598 domain-containing protein</fullName>
    </recommendedName>
</protein>
<dbReference type="InterPro" id="IPR012674">
    <property type="entry name" value="Calycin"/>
</dbReference>
<evidence type="ECO:0000259" key="1">
    <source>
        <dbReference type="Pfam" id="PF12204"/>
    </source>
</evidence>
<dbReference type="InterPro" id="IPR022017">
    <property type="entry name" value="BFA1-like_DUF3598"/>
</dbReference>
<dbReference type="PANTHER" id="PTHR33404">
    <property type="entry name" value="CELL DIVISION TOPOLOGICAL SPECIFICITY FACTOR HOMOLOG, CHLOROPLASTIC"/>
    <property type="match status" value="1"/>
</dbReference>
<dbReference type="GO" id="GO:0010020">
    <property type="term" value="P:chloroplast fission"/>
    <property type="evidence" value="ECO:0007669"/>
    <property type="project" value="TreeGrafter"/>
</dbReference>
<dbReference type="AlphaFoldDB" id="A0A835QPY6"/>
<dbReference type="PANTHER" id="PTHR33404:SF3">
    <property type="entry name" value="NMDA RECEPTOR SUBUNIT EPSILON-1, PUTATIVE (DUF3598)-RELATED"/>
    <property type="match status" value="1"/>
</dbReference>
<sequence>MAETLISSCVQGIPSTLSKSWPRIRCTPATVKVSVSGRPEQLGFRARSIAMGRRRLRLLASAIASVEVEDDESMSIHSLRLFFALNIGKWNGSFYQFDAHGNMLQSVITKLSVSSYGEDDLISLIQSLYIKQPLSSTLIVGHNSEAEWLEYKIKETNIFTVDKYQQIGFFPTEKAFSLRYQTAGMLETVLRVGVLGEDDIGEESPRNLKVPSRRPSIVCDATPSISSLFSSVVPEKITPFLGKWKGHSITKRTGVYGATIEEAETVTLLDLHGNGQLIQGVTLTCSASASETKVHWCGTLSDNLITFDGGFQVTLLPGGMYMGCPVDIGKSVAELQSFHLEFCWMESLGTRQRLIRTYDKDGLAVSSTYILETKA</sequence>
<dbReference type="FunFam" id="2.40.128.20:FF:000017">
    <property type="entry name" value="OsWRKY4 family protein"/>
    <property type="match status" value="1"/>
</dbReference>
<feature type="domain" description="DUF3598" evidence="1">
    <location>
        <begin position="82"/>
        <end position="206"/>
    </location>
</feature>
<evidence type="ECO:0000259" key="2">
    <source>
        <dbReference type="Pfam" id="PF21053"/>
    </source>
</evidence>
<accession>A0A835QPY6</accession>
<evidence type="ECO:0000313" key="4">
    <source>
        <dbReference type="Proteomes" id="UP000639772"/>
    </source>
</evidence>
<organism evidence="3 4">
    <name type="scientific">Vanilla planifolia</name>
    <name type="common">Vanilla</name>
    <dbReference type="NCBI Taxonomy" id="51239"/>
    <lineage>
        <taxon>Eukaryota</taxon>
        <taxon>Viridiplantae</taxon>
        <taxon>Streptophyta</taxon>
        <taxon>Embryophyta</taxon>
        <taxon>Tracheophyta</taxon>
        <taxon>Spermatophyta</taxon>
        <taxon>Magnoliopsida</taxon>
        <taxon>Liliopsida</taxon>
        <taxon>Asparagales</taxon>
        <taxon>Orchidaceae</taxon>
        <taxon>Vanilloideae</taxon>
        <taxon>Vanilleae</taxon>
        <taxon>Vanilla</taxon>
    </lineage>
</organism>